<accession>A0A9D4D2T8</accession>
<keyword evidence="3" id="KW-1185">Reference proteome</keyword>
<proteinExistence type="predicted"/>
<feature type="compositionally biased region" description="Polar residues" evidence="1">
    <location>
        <begin position="506"/>
        <end position="519"/>
    </location>
</feature>
<evidence type="ECO:0000313" key="3">
    <source>
        <dbReference type="Proteomes" id="UP000828390"/>
    </source>
</evidence>
<dbReference type="Proteomes" id="UP000828390">
    <property type="component" value="Unassembled WGS sequence"/>
</dbReference>
<name>A0A9D4D2T8_DREPO</name>
<reference evidence="2" key="2">
    <citation type="submission" date="2020-11" db="EMBL/GenBank/DDBJ databases">
        <authorList>
            <person name="McCartney M.A."/>
            <person name="Auch B."/>
            <person name="Kono T."/>
            <person name="Mallez S."/>
            <person name="Becker A."/>
            <person name="Gohl D.M."/>
            <person name="Silverstein K.A.T."/>
            <person name="Koren S."/>
            <person name="Bechman K.B."/>
            <person name="Herman A."/>
            <person name="Abrahante J.E."/>
            <person name="Garbe J."/>
        </authorList>
    </citation>
    <scope>NUCLEOTIDE SEQUENCE</scope>
    <source>
        <strain evidence="2">Duluth1</strain>
        <tissue evidence="2">Whole animal</tissue>
    </source>
</reference>
<feature type="region of interest" description="Disordered" evidence="1">
    <location>
        <begin position="19"/>
        <end position="41"/>
    </location>
</feature>
<dbReference type="EMBL" id="JAIWYP010000011">
    <property type="protein sequence ID" value="KAH3736293.1"/>
    <property type="molecule type" value="Genomic_DNA"/>
</dbReference>
<evidence type="ECO:0000313" key="2">
    <source>
        <dbReference type="EMBL" id="KAH3736293.1"/>
    </source>
</evidence>
<comment type="caution">
    <text evidence="2">The sequence shown here is derived from an EMBL/GenBank/DDBJ whole genome shotgun (WGS) entry which is preliminary data.</text>
</comment>
<evidence type="ECO:0000256" key="1">
    <source>
        <dbReference type="SAM" id="MobiDB-lite"/>
    </source>
</evidence>
<dbReference type="AlphaFoldDB" id="A0A9D4D2T8"/>
<feature type="region of interest" description="Disordered" evidence="1">
    <location>
        <begin position="365"/>
        <end position="395"/>
    </location>
</feature>
<feature type="region of interest" description="Disordered" evidence="1">
    <location>
        <begin position="180"/>
        <end position="203"/>
    </location>
</feature>
<reference evidence="2" key="1">
    <citation type="journal article" date="2019" name="bioRxiv">
        <title>The Genome of the Zebra Mussel, Dreissena polymorpha: A Resource for Invasive Species Research.</title>
        <authorList>
            <person name="McCartney M.A."/>
            <person name="Auch B."/>
            <person name="Kono T."/>
            <person name="Mallez S."/>
            <person name="Zhang Y."/>
            <person name="Obille A."/>
            <person name="Becker A."/>
            <person name="Abrahante J.E."/>
            <person name="Garbe J."/>
            <person name="Badalamenti J.P."/>
            <person name="Herman A."/>
            <person name="Mangelson H."/>
            <person name="Liachko I."/>
            <person name="Sullivan S."/>
            <person name="Sone E.D."/>
            <person name="Koren S."/>
            <person name="Silverstein K.A.T."/>
            <person name="Beckman K.B."/>
            <person name="Gohl D.M."/>
        </authorList>
    </citation>
    <scope>NUCLEOTIDE SEQUENCE</scope>
    <source>
        <strain evidence="2">Duluth1</strain>
        <tissue evidence="2">Whole animal</tissue>
    </source>
</reference>
<gene>
    <name evidence="2" type="ORF">DPMN_042856</name>
</gene>
<sequence length="519" mass="57935">MSLKVRSENIGKVGSNRDAFGLPVTPRKNGDTVDNSPRAKSYGVGVRVPNLRELNGKYVGREKPSACRFDIVERVTTIIKPGSYGDDRHEMIVVGAQQITSEEPKTTGVSRQPTFMSTVSTTPRNADSSILDRIGPYHWDKYVKSAKESDARDVLYRNTYCLDPHNLRYNSVTLPRLTTPGTGDRPWTVGGDEITPKNSVPEADHSGEYSKVVYIEPHKPRGTVVKFRECMKPSVYGSDGKAFEVRRYNSQRNGSRNVFPLIKHDFRRSPRIQERPLKFESSRYFRESKGTLFTKHILPAYKRAFDRDYSSAETFKEYLESLQQAPQSNIPGMHPSTGFRFNDNRMSADYNRVLQSVMDVNLPAESQEDASSNQGRITVEIKPSSRNTDRPIMPPKAHTIDNLSSVHGSVINARSYSQGNIQPLSSSIKDGDFMPKTHGIVLEPRIEENSSAVKSYTTVHTKNNADDNGVHENDGSVVSNKSLKTPVVLPTVEMRADDADDDNDESPASQVPANSPVHS</sequence>
<feature type="compositionally biased region" description="Basic and acidic residues" evidence="1">
    <location>
        <begin position="463"/>
        <end position="474"/>
    </location>
</feature>
<organism evidence="2 3">
    <name type="scientific">Dreissena polymorpha</name>
    <name type="common">Zebra mussel</name>
    <name type="synonym">Mytilus polymorpha</name>
    <dbReference type="NCBI Taxonomy" id="45954"/>
    <lineage>
        <taxon>Eukaryota</taxon>
        <taxon>Metazoa</taxon>
        <taxon>Spiralia</taxon>
        <taxon>Lophotrochozoa</taxon>
        <taxon>Mollusca</taxon>
        <taxon>Bivalvia</taxon>
        <taxon>Autobranchia</taxon>
        <taxon>Heteroconchia</taxon>
        <taxon>Euheterodonta</taxon>
        <taxon>Imparidentia</taxon>
        <taxon>Neoheterodontei</taxon>
        <taxon>Myida</taxon>
        <taxon>Dreissenoidea</taxon>
        <taxon>Dreissenidae</taxon>
        <taxon>Dreissena</taxon>
    </lineage>
</organism>
<feature type="region of interest" description="Disordered" evidence="1">
    <location>
        <begin position="102"/>
        <end position="124"/>
    </location>
</feature>
<feature type="region of interest" description="Disordered" evidence="1">
    <location>
        <begin position="462"/>
        <end position="519"/>
    </location>
</feature>
<protein>
    <submittedName>
        <fullName evidence="2">Uncharacterized protein</fullName>
    </submittedName>
</protein>